<feature type="binding site" evidence="5">
    <location>
        <begin position="16"/>
        <end position="22"/>
    </location>
    <ligand>
        <name>NADP(+)</name>
        <dbReference type="ChEBI" id="CHEBI:58349"/>
    </ligand>
</feature>
<evidence type="ECO:0000256" key="5">
    <source>
        <dbReference type="HAMAP-Rule" id="MF_00956"/>
    </source>
</evidence>
<dbReference type="CDD" id="cd05239">
    <property type="entry name" value="GDP_FS_SDR_e"/>
    <property type="match status" value="1"/>
</dbReference>
<feature type="binding site" evidence="5">
    <location>
        <position position="192"/>
    </location>
    <ligand>
        <name>substrate</name>
    </ligand>
</feature>
<keyword evidence="5" id="KW-0511">Multifunctional enzyme</keyword>
<keyword evidence="8" id="KW-1185">Reference proteome</keyword>
<dbReference type="PANTHER" id="PTHR43238:SF1">
    <property type="entry name" value="GDP-L-FUCOSE SYNTHASE"/>
    <property type="match status" value="1"/>
</dbReference>
<evidence type="ECO:0000256" key="2">
    <source>
        <dbReference type="ARBA" id="ARBA00022857"/>
    </source>
</evidence>
<dbReference type="EC" id="1.1.1.271" evidence="5"/>
<evidence type="ECO:0000313" key="8">
    <source>
        <dbReference type="Proteomes" id="UP000478837"/>
    </source>
</evidence>
<evidence type="ECO:0000313" key="7">
    <source>
        <dbReference type="EMBL" id="NDW20657.1"/>
    </source>
</evidence>
<feature type="site" description="Important for catalytic activity" evidence="5">
    <location>
        <position position="112"/>
    </location>
</feature>
<dbReference type="Gene3D" id="3.40.50.720">
    <property type="entry name" value="NAD(P)-binding Rossmann-like Domain"/>
    <property type="match status" value="1"/>
</dbReference>
<evidence type="ECO:0000259" key="6">
    <source>
        <dbReference type="Pfam" id="PF01370"/>
    </source>
</evidence>
<comment type="function">
    <text evidence="5">Catalyzes the two-step NADP-dependent conversion of GDP-4-dehydro-6-deoxy-D-mannose to GDP-fucose, involving an epimerase and a reductase reaction.</text>
</comment>
<dbReference type="AlphaFoldDB" id="A0A6L9MRE4"/>
<comment type="similarity">
    <text evidence="1 5">Belongs to the NAD(P)-dependent epimerase/dehydratase family. Fucose synthase subfamily.</text>
</comment>
<dbReference type="EMBL" id="JAAAWP010000002">
    <property type="protein sequence ID" value="NDW20657.1"/>
    <property type="molecule type" value="Genomic_DNA"/>
</dbReference>
<dbReference type="Gene3D" id="3.90.25.10">
    <property type="entry name" value="UDP-galactose 4-epimerase, domain 1"/>
    <property type="match status" value="1"/>
</dbReference>
<accession>A0A6L9MRE4</accession>
<evidence type="ECO:0000256" key="1">
    <source>
        <dbReference type="ARBA" id="ARBA00005959"/>
    </source>
</evidence>
<evidence type="ECO:0000256" key="3">
    <source>
        <dbReference type="ARBA" id="ARBA00023002"/>
    </source>
</evidence>
<dbReference type="SUPFAM" id="SSF51735">
    <property type="entry name" value="NAD(P)-binding Rossmann-fold domains"/>
    <property type="match status" value="1"/>
</dbReference>
<dbReference type="Pfam" id="PF01370">
    <property type="entry name" value="Epimerase"/>
    <property type="match status" value="1"/>
</dbReference>
<feature type="site" description="Important for catalytic activity" evidence="5">
    <location>
        <position position="114"/>
    </location>
</feature>
<feature type="binding site" evidence="5">
    <location>
        <position position="145"/>
    </location>
    <ligand>
        <name>NADP(+)</name>
        <dbReference type="ChEBI" id="CHEBI:58349"/>
    </ligand>
</feature>
<gene>
    <name evidence="5" type="primary">fcl</name>
    <name evidence="7" type="ORF">GTW09_03865</name>
</gene>
<comment type="catalytic activity">
    <reaction evidence="5">
        <text>GDP-beta-L-fucose + NADP(+) = GDP-4-dehydro-alpha-D-rhamnose + NADPH + H(+)</text>
        <dbReference type="Rhea" id="RHEA:18885"/>
        <dbReference type="ChEBI" id="CHEBI:15378"/>
        <dbReference type="ChEBI" id="CHEBI:57273"/>
        <dbReference type="ChEBI" id="CHEBI:57783"/>
        <dbReference type="ChEBI" id="CHEBI:57964"/>
        <dbReference type="ChEBI" id="CHEBI:58349"/>
        <dbReference type="EC" id="1.1.1.271"/>
    </reaction>
</comment>
<feature type="binding site" evidence="5">
    <location>
        <position position="274"/>
    </location>
    <ligand>
        <name>substrate</name>
    </ligand>
</feature>
<keyword evidence="4 5" id="KW-0413">Isomerase</keyword>
<dbReference type="InterPro" id="IPR028614">
    <property type="entry name" value="GDP_fucose/colitose_synth"/>
</dbReference>
<dbReference type="UniPathway" id="UPA00128">
    <property type="reaction ID" value="UER00191"/>
</dbReference>
<dbReference type="GO" id="GO:0070401">
    <property type="term" value="F:NADP+ binding"/>
    <property type="evidence" value="ECO:0007669"/>
    <property type="project" value="UniProtKB-UniRule"/>
</dbReference>
<feature type="domain" description="NAD-dependent epimerase/dehydratase" evidence="6">
    <location>
        <begin position="12"/>
        <end position="237"/>
    </location>
</feature>
<comment type="pathway">
    <text evidence="5">Nucleotide-sugar biosynthesis; GDP-L-fucose biosynthesis via de novo pathway; GDP-L-fucose from GDP-alpha-D-mannose: step 2/2.</text>
</comment>
<dbReference type="RefSeq" id="WP_163110244.1">
    <property type="nucleotide sequence ID" value="NZ_JAAAWP010000002.1"/>
</dbReference>
<comment type="caution">
    <text evidence="7">The sequence shown here is derived from an EMBL/GenBank/DDBJ whole genome shotgun (WGS) entry which is preliminary data.</text>
</comment>
<feature type="binding site" evidence="5">
    <location>
        <position position="207"/>
    </location>
    <ligand>
        <name>substrate</name>
    </ligand>
</feature>
<feature type="active site" description="Proton donor/acceptor" evidence="5">
    <location>
        <position position="141"/>
    </location>
</feature>
<evidence type="ECO:0000256" key="4">
    <source>
        <dbReference type="ARBA" id="ARBA00023235"/>
    </source>
</evidence>
<keyword evidence="3 5" id="KW-0560">Oxidoreductase</keyword>
<proteinExistence type="inferred from homology"/>
<protein>
    <recommendedName>
        <fullName evidence="5">GDP-L-fucose synthase</fullName>
        <ecNumber evidence="5">1.1.1.271</ecNumber>
    </recommendedName>
    <alternativeName>
        <fullName evidence="5">GDP-4-keto-6-deoxy-D-mannose-3,5-epimerase-4-reductase</fullName>
    </alternativeName>
</protein>
<dbReference type="GO" id="GO:0050577">
    <property type="term" value="F:GDP-L-fucose synthase activity"/>
    <property type="evidence" value="ECO:0007669"/>
    <property type="project" value="UniProtKB-UniRule"/>
</dbReference>
<dbReference type="PANTHER" id="PTHR43238">
    <property type="entry name" value="GDP-L-FUCOSE SYNTHASE"/>
    <property type="match status" value="1"/>
</dbReference>
<dbReference type="InterPro" id="IPR036291">
    <property type="entry name" value="NAD(P)-bd_dom_sf"/>
</dbReference>
<feature type="binding site" evidence="5">
    <location>
        <position position="214"/>
    </location>
    <ligand>
        <name>substrate</name>
    </ligand>
</feature>
<dbReference type="Proteomes" id="UP000478837">
    <property type="component" value="Unassembled WGS sequence"/>
</dbReference>
<comment type="caution">
    <text evidence="5">Lacks conserved residue(s) required for the propagation of feature annotation.</text>
</comment>
<organism evidence="7 8">
    <name type="scientific">Alteromonas hispanica</name>
    <dbReference type="NCBI Taxonomy" id="315421"/>
    <lineage>
        <taxon>Bacteria</taxon>
        <taxon>Pseudomonadati</taxon>
        <taxon>Pseudomonadota</taxon>
        <taxon>Gammaproteobacteria</taxon>
        <taxon>Alteromonadales</taxon>
        <taxon>Alteromonadaceae</taxon>
        <taxon>Alteromonas/Salinimonas group</taxon>
        <taxon>Alteromonas</taxon>
    </lineage>
</organism>
<dbReference type="GO" id="GO:0042351">
    <property type="term" value="P:'de novo' GDP-L-fucose biosynthetic process"/>
    <property type="evidence" value="ECO:0007669"/>
    <property type="project" value="UniProtKB-UniRule"/>
</dbReference>
<dbReference type="GO" id="GO:0016853">
    <property type="term" value="F:isomerase activity"/>
    <property type="evidence" value="ECO:0007669"/>
    <property type="project" value="UniProtKB-KW"/>
</dbReference>
<reference evidence="7 8" key="1">
    <citation type="submission" date="2020-01" db="EMBL/GenBank/DDBJ databases">
        <title>Genomes of bacteria type strains.</title>
        <authorList>
            <person name="Chen J."/>
            <person name="Zhu S."/>
            <person name="Yang J."/>
        </authorList>
    </citation>
    <scope>NUCLEOTIDE SEQUENCE [LARGE SCALE GENOMIC DNA]</scope>
    <source>
        <strain evidence="7 8">LMG 22958</strain>
    </source>
</reference>
<dbReference type="HAMAP" id="MF_00956">
    <property type="entry name" value="GDP_fucose_synth"/>
    <property type="match status" value="1"/>
</dbReference>
<sequence length="312" mass="34858">MSKFFDLNNKKVFIAGHTGLVGKALTRAFAYFNVEIITANKSNLDLRAQADVWEFIAEKKPDVVICAAAKVGGIEANRTQPVEFLYDNLMIATNLIRSCAELGVERFLNLASNCFYPRLAEQPIQEASLLTGPLEPTNEAYAIAKVAATKLTEYYARQYDLKYFTLVPTSLYGPGDHFNDKRGHVIPALLNRFHKAKLDERGEVTLWGSGEPTREFLYVDDAAKGMLHFLQHYEGVEPVNLCGGEIISIKELGSAIAAVTGYSGKILWDSSKPDGMPHKSLDKTLCQQFKWRPEVDLTTGLTMTYQDYLKQC</sequence>
<name>A0A6L9MRE4_9ALTE</name>
<keyword evidence="2 5" id="KW-0521">NADP</keyword>
<feature type="binding site" evidence="5">
    <location>
        <position position="184"/>
    </location>
    <ligand>
        <name>NADP(+)</name>
        <dbReference type="ChEBI" id="CHEBI:58349"/>
    </ligand>
</feature>
<dbReference type="InterPro" id="IPR001509">
    <property type="entry name" value="Epimerase_deHydtase"/>
</dbReference>